<evidence type="ECO:0000313" key="4">
    <source>
        <dbReference type="Proteomes" id="UP000233551"/>
    </source>
</evidence>
<dbReference type="InterPro" id="IPR056813">
    <property type="entry name" value="GIL1_IRKI_C"/>
</dbReference>
<accession>A0A2I0HKN4</accession>
<comment type="caution">
    <text evidence="3">The sequence shown here is derived from an EMBL/GenBank/DDBJ whole genome shotgun (WGS) entry which is preliminary data.</text>
</comment>
<feature type="domain" description="GIL1/IRKI C-terminal" evidence="2">
    <location>
        <begin position="507"/>
        <end position="558"/>
    </location>
</feature>
<evidence type="ECO:0000259" key="2">
    <source>
        <dbReference type="Pfam" id="PF24994"/>
    </source>
</evidence>
<keyword evidence="4" id="KW-1185">Reference proteome</keyword>
<dbReference type="Proteomes" id="UP000233551">
    <property type="component" value="Unassembled WGS sequence"/>
</dbReference>
<feature type="domain" description="DUF641" evidence="1">
    <location>
        <begin position="177"/>
        <end position="299"/>
    </location>
</feature>
<gene>
    <name evidence="3" type="ORF">CRG98_047351</name>
</gene>
<reference evidence="3 4" key="1">
    <citation type="submission" date="2017-11" db="EMBL/GenBank/DDBJ databases">
        <title>De-novo sequencing of pomegranate (Punica granatum L.) genome.</title>
        <authorList>
            <person name="Akparov Z."/>
            <person name="Amiraslanov A."/>
            <person name="Hajiyeva S."/>
            <person name="Abbasov M."/>
            <person name="Kaur K."/>
            <person name="Hamwieh A."/>
            <person name="Solovyev V."/>
            <person name="Salamov A."/>
            <person name="Braich B."/>
            <person name="Kosarev P."/>
            <person name="Mahmoud A."/>
            <person name="Hajiyev E."/>
            <person name="Babayeva S."/>
            <person name="Izzatullayeva V."/>
            <person name="Mammadov A."/>
            <person name="Mammadov A."/>
            <person name="Sharifova S."/>
            <person name="Ojaghi J."/>
            <person name="Eynullazada K."/>
            <person name="Bayramov B."/>
            <person name="Abdulazimova A."/>
            <person name="Shahmuradov I."/>
        </authorList>
    </citation>
    <scope>NUCLEOTIDE SEQUENCE [LARGE SCALE GENOMIC DNA]</scope>
    <source>
        <strain evidence="4">cv. AG2017</strain>
        <tissue evidence="3">Leaf</tissue>
    </source>
</reference>
<dbReference type="GO" id="GO:0009959">
    <property type="term" value="P:negative gravitropism"/>
    <property type="evidence" value="ECO:0007669"/>
    <property type="project" value="InterPro"/>
</dbReference>
<dbReference type="Pfam" id="PF04859">
    <property type="entry name" value="DUF641"/>
    <property type="match status" value="1"/>
</dbReference>
<dbReference type="PANTHER" id="PTHR31161">
    <property type="entry name" value="PROTEIN GRAVITROPIC IN THE LIGHT 1"/>
    <property type="match status" value="1"/>
</dbReference>
<evidence type="ECO:0000259" key="1">
    <source>
        <dbReference type="Pfam" id="PF04859"/>
    </source>
</evidence>
<dbReference type="Pfam" id="PF24994">
    <property type="entry name" value="GIL1_IRKI_C"/>
    <property type="match status" value="1"/>
</dbReference>
<organism evidence="3 4">
    <name type="scientific">Punica granatum</name>
    <name type="common">Pomegranate</name>
    <dbReference type="NCBI Taxonomy" id="22663"/>
    <lineage>
        <taxon>Eukaryota</taxon>
        <taxon>Viridiplantae</taxon>
        <taxon>Streptophyta</taxon>
        <taxon>Embryophyta</taxon>
        <taxon>Tracheophyta</taxon>
        <taxon>Spermatophyta</taxon>
        <taxon>Magnoliopsida</taxon>
        <taxon>eudicotyledons</taxon>
        <taxon>Gunneridae</taxon>
        <taxon>Pentapetalae</taxon>
        <taxon>rosids</taxon>
        <taxon>malvids</taxon>
        <taxon>Myrtales</taxon>
        <taxon>Lythraceae</taxon>
        <taxon>Punica</taxon>
    </lineage>
</organism>
<evidence type="ECO:0000313" key="3">
    <source>
        <dbReference type="EMBL" id="PKI32265.1"/>
    </source>
</evidence>
<dbReference type="InterPro" id="IPR006943">
    <property type="entry name" value="DUF641_pln"/>
</dbReference>
<dbReference type="InterPro" id="IPR040225">
    <property type="entry name" value="GIL1-like"/>
</dbReference>
<dbReference type="AlphaFoldDB" id="A0A2I0HKN4"/>
<protein>
    <submittedName>
        <fullName evidence="3">Uncharacterized protein</fullName>
    </submittedName>
</protein>
<dbReference type="EMBL" id="PGOL01007891">
    <property type="protein sequence ID" value="PKI32265.1"/>
    <property type="molecule type" value="Genomic_DNA"/>
</dbReference>
<sequence length="570" mass="65005">MCRSRTVYIYIKTTRERRVQEEEEEEEEEGVRNGKLGNCSNVVYLFGQARTKKKANRGKLEINAEDHGYSQYPVMHNGRPVPVNERDRSAAQRYECNAPAREKNSSGRKKVSNFCDVIQRVAASCLLRPLTASWQDPEEMPRSLAEECNWEYDEYYRGQILMEDQEDDGSHKIRFSELQILMNQMFDAVSAVKRAYMGLQEAHCTWDPERMRAADVAVVEELTRLGDLWEKWRRRSETMGKLEGGWKARGAGGGSRPREVVVPPYEAVVEQLKKEVKARGVEVDRLKKKLNVASDGKKARSQSKRKVSCCQGLVATSLMPELFDLTMCQVREASKSFTSLLLSHMRAAHWDISAAVRSIEASAAAALSVNGVHHAKHALKSYISRKIFQGFEHETFFMDRSLSSLLNPEQYRHDCFTQYQDMKAIDPIELLEVLPACNFSKFCSRKYLSIIHPKMEVSFFGNLEQRRQLMAGKHPRSQFYRDFLGLAKAVWLLHLLAFSLDPPPSLFEADRGAEFHPQYMESVVKGTMGLVPLGQTVGFPVSPGFKLGNGTVIKARVYLFSQPWEKHINS</sequence>
<dbReference type="GO" id="GO:0009639">
    <property type="term" value="P:response to red or far red light"/>
    <property type="evidence" value="ECO:0007669"/>
    <property type="project" value="InterPro"/>
</dbReference>
<proteinExistence type="predicted"/>
<dbReference type="STRING" id="22663.A0A2I0HKN4"/>
<name>A0A2I0HKN4_PUNGR</name>